<evidence type="ECO:0000313" key="2">
    <source>
        <dbReference type="EMBL" id="GAA57734.1"/>
    </source>
</evidence>
<protein>
    <submittedName>
        <fullName evidence="2">Uncharacterized protein</fullName>
    </submittedName>
</protein>
<sequence length="351" mass="39773">MWHKSKITGKLESVHQLLQVGEYRFRAHQSIRLSIRLSIDRSNDRSSAYLDLRKVDGCSIAIKTANHIEQITLDQSEQLRSDSKTDQTKSTVLEELSSLTRTQTQEQSLNRSVGVKLNDIGWNAIVSVAVDWAYQYFISTRQMRFASGRLIPKQGCGPKLIRESKPESELKADLSIGFFCNVIVTARAGRNRTHFYKIMRLDVELKWGNKNGKDVGCFSDVRRPSTEEGILRHTNTVPNTTKEHKKVIVCRQPGKKKTGKKHLTIRANKNCSDEASKPRRINSFKGMLRQKQPASRSMERAKDESYSGKQPQSRDVLLSLQPSLACLKKCLQVKTPQDDSGRLTSTTAAKR</sequence>
<dbReference type="AlphaFoldDB" id="G7YXQ4"/>
<name>G7YXQ4_CLOSI</name>
<reference evidence="2" key="1">
    <citation type="journal article" date="2011" name="Genome Biol.">
        <title>The draft genome of the carcinogenic human liver fluke Clonorchis sinensis.</title>
        <authorList>
            <person name="Wang X."/>
            <person name="Chen W."/>
            <person name="Huang Y."/>
            <person name="Sun J."/>
            <person name="Men J."/>
            <person name="Liu H."/>
            <person name="Luo F."/>
            <person name="Guo L."/>
            <person name="Lv X."/>
            <person name="Deng C."/>
            <person name="Zhou C."/>
            <person name="Fan Y."/>
            <person name="Li X."/>
            <person name="Huang L."/>
            <person name="Hu Y."/>
            <person name="Liang C."/>
            <person name="Hu X."/>
            <person name="Xu J."/>
            <person name="Yu X."/>
        </authorList>
    </citation>
    <scope>NUCLEOTIDE SEQUENCE [LARGE SCALE GENOMIC DNA]</scope>
    <source>
        <strain evidence="2">Henan</strain>
    </source>
</reference>
<gene>
    <name evidence="2" type="ORF">CLF_113136</name>
</gene>
<evidence type="ECO:0000313" key="3">
    <source>
        <dbReference type="Proteomes" id="UP000008909"/>
    </source>
</evidence>
<reference key="2">
    <citation type="submission" date="2011-10" db="EMBL/GenBank/DDBJ databases">
        <title>The genome and transcriptome sequence of Clonorchis sinensis provide insights into the carcinogenic liver fluke.</title>
        <authorList>
            <person name="Wang X."/>
            <person name="Huang Y."/>
            <person name="Chen W."/>
            <person name="Liu H."/>
            <person name="Guo L."/>
            <person name="Chen Y."/>
            <person name="Luo F."/>
            <person name="Zhou W."/>
            <person name="Sun J."/>
            <person name="Mao Q."/>
            <person name="Liang P."/>
            <person name="Zhou C."/>
            <person name="Tian Y."/>
            <person name="Men J."/>
            <person name="Lv X."/>
            <person name="Huang L."/>
            <person name="Zhou J."/>
            <person name="Hu Y."/>
            <person name="Li R."/>
            <person name="Zhang F."/>
            <person name="Lei H."/>
            <person name="Li X."/>
            <person name="Hu X."/>
            <person name="Liang C."/>
            <person name="Xu J."/>
            <person name="Wu Z."/>
            <person name="Yu X."/>
        </authorList>
    </citation>
    <scope>NUCLEOTIDE SEQUENCE</scope>
    <source>
        <strain>Henan</strain>
    </source>
</reference>
<accession>G7YXQ4</accession>
<dbReference type="EMBL" id="DF144997">
    <property type="protein sequence ID" value="GAA57734.1"/>
    <property type="molecule type" value="Genomic_DNA"/>
</dbReference>
<keyword evidence="3" id="KW-1185">Reference proteome</keyword>
<feature type="region of interest" description="Disordered" evidence="1">
    <location>
        <begin position="270"/>
        <end position="315"/>
    </location>
</feature>
<proteinExistence type="predicted"/>
<feature type="compositionally biased region" description="Basic and acidic residues" evidence="1">
    <location>
        <begin position="297"/>
        <end position="306"/>
    </location>
</feature>
<evidence type="ECO:0000256" key="1">
    <source>
        <dbReference type="SAM" id="MobiDB-lite"/>
    </source>
</evidence>
<organism evidence="2 3">
    <name type="scientific">Clonorchis sinensis</name>
    <name type="common">Chinese liver fluke</name>
    <dbReference type="NCBI Taxonomy" id="79923"/>
    <lineage>
        <taxon>Eukaryota</taxon>
        <taxon>Metazoa</taxon>
        <taxon>Spiralia</taxon>
        <taxon>Lophotrochozoa</taxon>
        <taxon>Platyhelminthes</taxon>
        <taxon>Trematoda</taxon>
        <taxon>Digenea</taxon>
        <taxon>Opisthorchiida</taxon>
        <taxon>Opisthorchiata</taxon>
        <taxon>Opisthorchiidae</taxon>
        <taxon>Clonorchis</taxon>
    </lineage>
</organism>
<dbReference type="Proteomes" id="UP000008909">
    <property type="component" value="Unassembled WGS sequence"/>
</dbReference>